<feature type="transmembrane region" description="Helical" evidence="2">
    <location>
        <begin position="20"/>
        <end position="40"/>
    </location>
</feature>
<dbReference type="AlphaFoldDB" id="A0A7X5YJL1"/>
<proteinExistence type="predicted"/>
<dbReference type="RefSeq" id="WP_168046005.1">
    <property type="nucleotide sequence ID" value="NZ_JAATJM010000001.1"/>
</dbReference>
<gene>
    <name evidence="3" type="ORF">GGQ87_001403</name>
</gene>
<reference evidence="3 4" key="1">
    <citation type="submission" date="2020-03" db="EMBL/GenBank/DDBJ databases">
        <title>Genomic Encyclopedia of Type Strains, Phase IV (KMG-IV): sequencing the most valuable type-strain genomes for metagenomic binning, comparative biology and taxonomic classification.</title>
        <authorList>
            <person name="Goeker M."/>
        </authorList>
    </citation>
    <scope>NUCLEOTIDE SEQUENCE [LARGE SCALE GENOMIC DNA]</scope>
    <source>
        <strain evidence="3 4">DSM 4736</strain>
    </source>
</reference>
<evidence type="ECO:0000256" key="2">
    <source>
        <dbReference type="SAM" id="Phobius"/>
    </source>
</evidence>
<dbReference type="EMBL" id="JAATJM010000001">
    <property type="protein sequence ID" value="NJC41145.1"/>
    <property type="molecule type" value="Genomic_DNA"/>
</dbReference>
<keyword evidence="2" id="KW-0472">Membrane</keyword>
<feature type="compositionally biased region" description="Low complexity" evidence="1">
    <location>
        <begin position="67"/>
        <end position="85"/>
    </location>
</feature>
<accession>A0A7X5YJL1</accession>
<evidence type="ECO:0000256" key="1">
    <source>
        <dbReference type="SAM" id="MobiDB-lite"/>
    </source>
</evidence>
<keyword evidence="2" id="KW-1133">Transmembrane helix</keyword>
<dbReference type="Proteomes" id="UP000587415">
    <property type="component" value="Unassembled WGS sequence"/>
</dbReference>
<sequence>MTQIDPAGSNRPAPKRSTKFNGLVVGLVVLLFVVAGIYVWSHWSATDDSAADEAAGGPVQPAQLPTPADDSVPVAPAQVAPGADPSGDASARGVEAGNVPPGAEAPR</sequence>
<protein>
    <submittedName>
        <fullName evidence="3">Uncharacterized protein</fullName>
    </submittedName>
</protein>
<organism evidence="3 4">
    <name type="scientific">Brevundimonas alba</name>
    <dbReference type="NCBI Taxonomy" id="74314"/>
    <lineage>
        <taxon>Bacteria</taxon>
        <taxon>Pseudomonadati</taxon>
        <taxon>Pseudomonadota</taxon>
        <taxon>Alphaproteobacteria</taxon>
        <taxon>Caulobacterales</taxon>
        <taxon>Caulobacteraceae</taxon>
        <taxon>Brevundimonas</taxon>
    </lineage>
</organism>
<comment type="caution">
    <text evidence="3">The sequence shown here is derived from an EMBL/GenBank/DDBJ whole genome shotgun (WGS) entry which is preliminary data.</text>
</comment>
<name>A0A7X5YJL1_9CAUL</name>
<keyword evidence="2" id="KW-0812">Transmembrane</keyword>
<keyword evidence="4" id="KW-1185">Reference proteome</keyword>
<evidence type="ECO:0000313" key="3">
    <source>
        <dbReference type="EMBL" id="NJC41145.1"/>
    </source>
</evidence>
<evidence type="ECO:0000313" key="4">
    <source>
        <dbReference type="Proteomes" id="UP000587415"/>
    </source>
</evidence>
<feature type="region of interest" description="Disordered" evidence="1">
    <location>
        <begin position="48"/>
        <end position="107"/>
    </location>
</feature>